<dbReference type="Gene3D" id="3.90.180.10">
    <property type="entry name" value="Medium-chain alcohol dehydrogenases, catalytic domain"/>
    <property type="match status" value="1"/>
</dbReference>
<dbReference type="InterPro" id="IPR047122">
    <property type="entry name" value="Trans-enoyl_RdTase-like"/>
</dbReference>
<evidence type="ECO:0000313" key="4">
    <source>
        <dbReference type="EMBL" id="KAK0621027.1"/>
    </source>
</evidence>
<dbReference type="SMART" id="SM00829">
    <property type="entry name" value="PKS_ER"/>
    <property type="match status" value="1"/>
</dbReference>
<dbReference type="EMBL" id="JAULSU010000004">
    <property type="protein sequence ID" value="KAK0621027.1"/>
    <property type="molecule type" value="Genomic_DNA"/>
</dbReference>
<evidence type="ECO:0000256" key="2">
    <source>
        <dbReference type="ARBA" id="ARBA00023002"/>
    </source>
</evidence>
<dbReference type="GO" id="GO:0016651">
    <property type="term" value="F:oxidoreductase activity, acting on NAD(P)H"/>
    <property type="evidence" value="ECO:0007669"/>
    <property type="project" value="InterPro"/>
</dbReference>
<dbReference type="PANTHER" id="PTHR45348:SF2">
    <property type="entry name" value="ZINC-TYPE ALCOHOL DEHYDROGENASE-LIKE PROTEIN C2E1P3.01"/>
    <property type="match status" value="1"/>
</dbReference>
<dbReference type="Proteomes" id="UP001175000">
    <property type="component" value="Unassembled WGS sequence"/>
</dbReference>
<reference evidence="4" key="1">
    <citation type="submission" date="2023-06" db="EMBL/GenBank/DDBJ databases">
        <title>Genome-scale phylogeny and comparative genomics of the fungal order Sordariales.</title>
        <authorList>
            <consortium name="Lawrence Berkeley National Laboratory"/>
            <person name="Hensen N."/>
            <person name="Bonometti L."/>
            <person name="Westerberg I."/>
            <person name="Brannstrom I.O."/>
            <person name="Guillou S."/>
            <person name="Cros-Aarteil S."/>
            <person name="Calhoun S."/>
            <person name="Haridas S."/>
            <person name="Kuo A."/>
            <person name="Mondo S."/>
            <person name="Pangilinan J."/>
            <person name="Riley R."/>
            <person name="Labutti K."/>
            <person name="Andreopoulos B."/>
            <person name="Lipzen A."/>
            <person name="Chen C."/>
            <person name="Yanf M."/>
            <person name="Daum C."/>
            <person name="Ng V."/>
            <person name="Clum A."/>
            <person name="Steindorff A."/>
            <person name="Ohm R."/>
            <person name="Martin F."/>
            <person name="Silar P."/>
            <person name="Natvig D."/>
            <person name="Lalanne C."/>
            <person name="Gautier V."/>
            <person name="Ament-Velasquez S.L."/>
            <person name="Kruys A."/>
            <person name="Hutchinson M.I."/>
            <person name="Powell A.J."/>
            <person name="Barry K."/>
            <person name="Miller A.N."/>
            <person name="Grigoriev I.V."/>
            <person name="Debuchy R."/>
            <person name="Gladieux P."/>
            <person name="Thoren M.H."/>
            <person name="Johannesson H."/>
        </authorList>
    </citation>
    <scope>NUCLEOTIDE SEQUENCE</scope>
    <source>
        <strain evidence="4">CBS 606.72</strain>
    </source>
</reference>
<dbReference type="Pfam" id="PF00107">
    <property type="entry name" value="ADH_zinc_N"/>
    <property type="match status" value="1"/>
</dbReference>
<dbReference type="Gene3D" id="3.40.50.720">
    <property type="entry name" value="NAD(P)-binding Rossmann-like Domain"/>
    <property type="match status" value="1"/>
</dbReference>
<dbReference type="Pfam" id="PF08240">
    <property type="entry name" value="ADH_N"/>
    <property type="match status" value="1"/>
</dbReference>
<dbReference type="CDD" id="cd08249">
    <property type="entry name" value="enoyl_reductase_like"/>
    <property type="match status" value="1"/>
</dbReference>
<evidence type="ECO:0000256" key="1">
    <source>
        <dbReference type="ARBA" id="ARBA00008072"/>
    </source>
</evidence>
<dbReference type="PANTHER" id="PTHR45348">
    <property type="entry name" value="HYPOTHETICAL OXIDOREDUCTASE (EUROFUNG)"/>
    <property type="match status" value="1"/>
</dbReference>
<dbReference type="SUPFAM" id="SSF50129">
    <property type="entry name" value="GroES-like"/>
    <property type="match status" value="1"/>
</dbReference>
<keyword evidence="5" id="KW-1185">Reference proteome</keyword>
<comment type="similarity">
    <text evidence="1">Belongs to the zinc-containing alcohol dehydrogenase family.</text>
</comment>
<protein>
    <submittedName>
        <fullName evidence="4">Zinc-binding oxidoreductase ToxD</fullName>
    </submittedName>
</protein>
<keyword evidence="2" id="KW-0560">Oxidoreductase</keyword>
<sequence length="349" mass="37026">MKAIKMTGPGKAEIQEVPIPALRDDYILAKVKAVALNPTDWKHIYYISTPGCTVGCDFAGVVEEVGPNVTKGWKKGDRIAAFTHGGNKVQTEDGCFAEYAVAKGDLWAKIPDDMSITSAASLGVGITTVGQSMYQALGLPFPESGTRANHPFLVYGGSSATGTLAIQFARLSGCSPIVTTCSPQNFNMVKALGADAAFDYKDPDVVKKIREYTNDSLTLALDCISSKESAEITSQAIGSKGGEVCFLLGGCETGREDVKGMATLGYTVMGEDFTFGLSGMSEFLAKVEDLEFGKKFWALAERLLAEGKVKPHPVEVGSGGLAGVFDGLQAMREGRVSGKKLVYVVDETN</sequence>
<evidence type="ECO:0000259" key="3">
    <source>
        <dbReference type="SMART" id="SM00829"/>
    </source>
</evidence>
<accession>A0AA39WT77</accession>
<dbReference type="InterPro" id="IPR011032">
    <property type="entry name" value="GroES-like_sf"/>
</dbReference>
<dbReference type="SUPFAM" id="SSF51735">
    <property type="entry name" value="NAD(P)-binding Rossmann-fold domains"/>
    <property type="match status" value="1"/>
</dbReference>
<comment type="caution">
    <text evidence="4">The sequence shown here is derived from an EMBL/GenBank/DDBJ whole genome shotgun (WGS) entry which is preliminary data.</text>
</comment>
<gene>
    <name evidence="4" type="ORF">B0T14DRAFT_482196</name>
</gene>
<dbReference type="InterPro" id="IPR013149">
    <property type="entry name" value="ADH-like_C"/>
</dbReference>
<dbReference type="AlphaFoldDB" id="A0AA39WT77"/>
<dbReference type="InterPro" id="IPR013154">
    <property type="entry name" value="ADH-like_N"/>
</dbReference>
<organism evidence="4 5">
    <name type="scientific">Immersiella caudata</name>
    <dbReference type="NCBI Taxonomy" id="314043"/>
    <lineage>
        <taxon>Eukaryota</taxon>
        <taxon>Fungi</taxon>
        <taxon>Dikarya</taxon>
        <taxon>Ascomycota</taxon>
        <taxon>Pezizomycotina</taxon>
        <taxon>Sordariomycetes</taxon>
        <taxon>Sordariomycetidae</taxon>
        <taxon>Sordariales</taxon>
        <taxon>Lasiosphaeriaceae</taxon>
        <taxon>Immersiella</taxon>
    </lineage>
</organism>
<evidence type="ECO:0000313" key="5">
    <source>
        <dbReference type="Proteomes" id="UP001175000"/>
    </source>
</evidence>
<dbReference type="InterPro" id="IPR036291">
    <property type="entry name" value="NAD(P)-bd_dom_sf"/>
</dbReference>
<name>A0AA39WT77_9PEZI</name>
<dbReference type="InterPro" id="IPR020843">
    <property type="entry name" value="ER"/>
</dbReference>
<feature type="domain" description="Enoyl reductase (ER)" evidence="3">
    <location>
        <begin position="8"/>
        <end position="342"/>
    </location>
</feature>
<proteinExistence type="inferred from homology"/>